<feature type="non-terminal residue" evidence="2">
    <location>
        <position position="135"/>
    </location>
</feature>
<dbReference type="STRING" id="857566.A0A1E3PTB4"/>
<feature type="domain" description="PH" evidence="1">
    <location>
        <begin position="12"/>
        <end position="114"/>
    </location>
</feature>
<organism evidence="2 3">
    <name type="scientific">Nadsonia fulvescens var. elongata DSM 6958</name>
    <dbReference type="NCBI Taxonomy" id="857566"/>
    <lineage>
        <taxon>Eukaryota</taxon>
        <taxon>Fungi</taxon>
        <taxon>Dikarya</taxon>
        <taxon>Ascomycota</taxon>
        <taxon>Saccharomycotina</taxon>
        <taxon>Dipodascomycetes</taxon>
        <taxon>Dipodascales</taxon>
        <taxon>Dipodascales incertae sedis</taxon>
        <taxon>Nadsonia</taxon>
    </lineage>
</organism>
<dbReference type="Proteomes" id="UP000095009">
    <property type="component" value="Unassembled WGS sequence"/>
</dbReference>
<dbReference type="OrthoDB" id="2157866at2759"/>
<reference evidence="2 3" key="1">
    <citation type="journal article" date="2016" name="Proc. Natl. Acad. Sci. U.S.A.">
        <title>Comparative genomics of biotechnologically important yeasts.</title>
        <authorList>
            <person name="Riley R."/>
            <person name="Haridas S."/>
            <person name="Wolfe K.H."/>
            <person name="Lopes M.R."/>
            <person name="Hittinger C.T."/>
            <person name="Goeker M."/>
            <person name="Salamov A.A."/>
            <person name="Wisecaver J.H."/>
            <person name="Long T.M."/>
            <person name="Calvey C.H."/>
            <person name="Aerts A.L."/>
            <person name="Barry K.W."/>
            <person name="Choi C."/>
            <person name="Clum A."/>
            <person name="Coughlan A.Y."/>
            <person name="Deshpande S."/>
            <person name="Douglass A.P."/>
            <person name="Hanson S.J."/>
            <person name="Klenk H.-P."/>
            <person name="LaButti K.M."/>
            <person name="Lapidus A."/>
            <person name="Lindquist E.A."/>
            <person name="Lipzen A.M."/>
            <person name="Meier-Kolthoff J.P."/>
            <person name="Ohm R.A."/>
            <person name="Otillar R.P."/>
            <person name="Pangilinan J.L."/>
            <person name="Peng Y."/>
            <person name="Rokas A."/>
            <person name="Rosa C.A."/>
            <person name="Scheuner C."/>
            <person name="Sibirny A.A."/>
            <person name="Slot J.C."/>
            <person name="Stielow J.B."/>
            <person name="Sun H."/>
            <person name="Kurtzman C.P."/>
            <person name="Blackwell M."/>
            <person name="Grigoriev I.V."/>
            <person name="Jeffries T.W."/>
        </authorList>
    </citation>
    <scope>NUCLEOTIDE SEQUENCE [LARGE SCALE GENOMIC DNA]</scope>
    <source>
        <strain evidence="2 3">DSM 6958</strain>
    </source>
</reference>
<gene>
    <name evidence="2" type="ORF">NADFUDRAFT_45066</name>
</gene>
<dbReference type="AlphaFoldDB" id="A0A1E3PTB4"/>
<name>A0A1E3PTB4_9ASCO</name>
<dbReference type="InterPro" id="IPR001849">
    <property type="entry name" value="PH_domain"/>
</dbReference>
<dbReference type="EMBL" id="KV454406">
    <property type="protein sequence ID" value="ODQ68528.1"/>
    <property type="molecule type" value="Genomic_DNA"/>
</dbReference>
<dbReference type="Pfam" id="PF00169">
    <property type="entry name" value="PH"/>
    <property type="match status" value="1"/>
</dbReference>
<dbReference type="SMART" id="SM00233">
    <property type="entry name" value="PH"/>
    <property type="match status" value="1"/>
</dbReference>
<accession>A0A1E3PTB4</accession>
<proteinExistence type="predicted"/>
<evidence type="ECO:0000259" key="1">
    <source>
        <dbReference type="PROSITE" id="PS50003"/>
    </source>
</evidence>
<dbReference type="Gene3D" id="2.30.29.30">
    <property type="entry name" value="Pleckstrin-homology domain (PH domain)/Phosphotyrosine-binding domain (PTB)"/>
    <property type="match status" value="1"/>
</dbReference>
<dbReference type="PROSITE" id="PS50003">
    <property type="entry name" value="PH_DOMAIN"/>
    <property type="match status" value="1"/>
</dbReference>
<protein>
    <submittedName>
        <fullName evidence="2">PH domain-like protein</fullName>
    </submittedName>
</protein>
<evidence type="ECO:0000313" key="2">
    <source>
        <dbReference type="EMBL" id="ODQ68528.1"/>
    </source>
</evidence>
<dbReference type="SUPFAM" id="SSF50729">
    <property type="entry name" value="PH domain-like"/>
    <property type="match status" value="1"/>
</dbReference>
<sequence length="135" mass="15650">MSSLPTSYEPDRLIKCGWQQIRTKHKSWRRQWIVLRGHTITYYKDEREYKPQEIISLSYASASIIAVTDLNQNNDNYSGKVRWAIFTPSQNRYFRANDLITAKEWVAAVKSVCNSFANNHPSKGTQPSLSQAGWH</sequence>
<evidence type="ECO:0000313" key="3">
    <source>
        <dbReference type="Proteomes" id="UP000095009"/>
    </source>
</evidence>
<keyword evidence="3" id="KW-1185">Reference proteome</keyword>
<dbReference type="InterPro" id="IPR011993">
    <property type="entry name" value="PH-like_dom_sf"/>
</dbReference>